<keyword evidence="1" id="KW-0812">Transmembrane</keyword>
<feature type="transmembrane region" description="Helical" evidence="1">
    <location>
        <begin position="39"/>
        <end position="62"/>
    </location>
</feature>
<proteinExistence type="predicted"/>
<feature type="transmembrane region" description="Helical" evidence="1">
    <location>
        <begin position="94"/>
        <end position="117"/>
    </location>
</feature>
<feature type="transmembrane region" description="Helical" evidence="1">
    <location>
        <begin position="129"/>
        <end position="151"/>
    </location>
</feature>
<evidence type="ECO:0000256" key="1">
    <source>
        <dbReference type="SAM" id="Phobius"/>
    </source>
</evidence>
<dbReference type="Pfam" id="PF09578">
    <property type="entry name" value="Spore_YabQ"/>
    <property type="match status" value="1"/>
</dbReference>
<keyword evidence="1" id="KW-0472">Membrane</keyword>
<dbReference type="Proteomes" id="UP000281498">
    <property type="component" value="Unassembled WGS sequence"/>
</dbReference>
<evidence type="ECO:0000313" key="3">
    <source>
        <dbReference type="Proteomes" id="UP000281498"/>
    </source>
</evidence>
<dbReference type="NCBIfam" id="TIGR02893">
    <property type="entry name" value="spore_yabQ"/>
    <property type="match status" value="1"/>
</dbReference>
<comment type="caution">
    <text evidence="2">The sequence shown here is derived from an EMBL/GenBank/DDBJ whole genome shotgun (WGS) entry which is preliminary data.</text>
</comment>
<dbReference type="EMBL" id="PDOE01000020">
    <property type="protein sequence ID" value="RKL65218.1"/>
    <property type="molecule type" value="Genomic_DNA"/>
</dbReference>
<accession>A0A3A9K1T8</accession>
<dbReference type="RefSeq" id="WP_110938038.1">
    <property type="nucleotide sequence ID" value="NZ_KZ614147.1"/>
</dbReference>
<feature type="transmembrane region" description="Helical" evidence="1">
    <location>
        <begin position="68"/>
        <end position="87"/>
    </location>
</feature>
<sequence>MSLDIQMLSMLASVIMGIFLGASLDTYIRIIRFNSALSWVRVISDILFWILHALLFFIVLLNVNNGEVRFYLLLSLLLGYAIYRALFESSYKKILDVLLGVIKSVASTLARIVYLLILNPVKVLLKQLGYSVMILITGVWIILTFILKWTLWPVFFTLKWVDKLSGYPFLAQRKKLTEILKTILNRLRGFYKNK</sequence>
<evidence type="ECO:0000313" key="2">
    <source>
        <dbReference type="EMBL" id="RKL65218.1"/>
    </source>
</evidence>
<organism evidence="2 3">
    <name type="scientific">Salipaludibacillus neizhouensis</name>
    <dbReference type="NCBI Taxonomy" id="885475"/>
    <lineage>
        <taxon>Bacteria</taxon>
        <taxon>Bacillati</taxon>
        <taxon>Bacillota</taxon>
        <taxon>Bacilli</taxon>
        <taxon>Bacillales</taxon>
        <taxon>Bacillaceae</taxon>
    </lineage>
</organism>
<reference evidence="2 3" key="1">
    <citation type="submission" date="2017-10" db="EMBL/GenBank/DDBJ databases">
        <title>Bacillus sp. nov., a halophilic bacterium isolated from a Keqin Lake.</title>
        <authorList>
            <person name="Wang H."/>
        </authorList>
    </citation>
    <scope>NUCLEOTIDE SEQUENCE [LARGE SCALE GENOMIC DNA]</scope>
    <source>
        <strain evidence="2 3">KCTC 13187</strain>
    </source>
</reference>
<feature type="transmembrane region" description="Helical" evidence="1">
    <location>
        <begin position="6"/>
        <end position="27"/>
    </location>
</feature>
<name>A0A3A9K1T8_9BACI</name>
<dbReference type="InterPro" id="IPR019074">
    <property type="entry name" value="YabQ"/>
</dbReference>
<keyword evidence="1" id="KW-1133">Transmembrane helix</keyword>
<protein>
    <submittedName>
        <fullName evidence="2">Spore cortex biosynthesis protein YabQ</fullName>
    </submittedName>
</protein>
<gene>
    <name evidence="2" type="primary">yabQ</name>
    <name evidence="2" type="ORF">CR203_21880</name>
</gene>
<keyword evidence="3" id="KW-1185">Reference proteome</keyword>
<dbReference type="OrthoDB" id="1653819at2"/>
<dbReference type="AlphaFoldDB" id="A0A3A9K1T8"/>